<dbReference type="Proteomes" id="UP000326759">
    <property type="component" value="Unassembled WGS sequence"/>
</dbReference>
<keyword evidence="1" id="KW-1133">Transmembrane helix</keyword>
<accession>A0A5N5SPK6</accession>
<gene>
    <name evidence="2" type="ORF">Anas_10764</name>
</gene>
<evidence type="ECO:0000313" key="3">
    <source>
        <dbReference type="Proteomes" id="UP000326759"/>
    </source>
</evidence>
<feature type="transmembrane region" description="Helical" evidence="1">
    <location>
        <begin position="59"/>
        <end position="76"/>
    </location>
</feature>
<comment type="caution">
    <text evidence="2">The sequence shown here is derived from an EMBL/GenBank/DDBJ whole genome shotgun (WGS) entry which is preliminary data.</text>
</comment>
<dbReference type="OrthoDB" id="419167at2759"/>
<organism evidence="2 3">
    <name type="scientific">Armadillidium nasatum</name>
    <dbReference type="NCBI Taxonomy" id="96803"/>
    <lineage>
        <taxon>Eukaryota</taxon>
        <taxon>Metazoa</taxon>
        <taxon>Ecdysozoa</taxon>
        <taxon>Arthropoda</taxon>
        <taxon>Crustacea</taxon>
        <taxon>Multicrustacea</taxon>
        <taxon>Malacostraca</taxon>
        <taxon>Eumalacostraca</taxon>
        <taxon>Peracarida</taxon>
        <taxon>Isopoda</taxon>
        <taxon>Oniscidea</taxon>
        <taxon>Crinocheta</taxon>
        <taxon>Armadillidiidae</taxon>
        <taxon>Armadillidium</taxon>
    </lineage>
</organism>
<protein>
    <submittedName>
        <fullName evidence="2">Uncharacterized protein</fullName>
    </submittedName>
</protein>
<keyword evidence="3" id="KW-1185">Reference proteome</keyword>
<feature type="transmembrane region" description="Helical" evidence="1">
    <location>
        <begin position="20"/>
        <end position="38"/>
    </location>
</feature>
<evidence type="ECO:0000256" key="1">
    <source>
        <dbReference type="SAM" id="Phobius"/>
    </source>
</evidence>
<dbReference type="EMBL" id="SEYY01022281">
    <property type="protein sequence ID" value="KAB7495668.1"/>
    <property type="molecule type" value="Genomic_DNA"/>
</dbReference>
<evidence type="ECO:0000313" key="2">
    <source>
        <dbReference type="EMBL" id="KAB7495668.1"/>
    </source>
</evidence>
<reference evidence="2 3" key="1">
    <citation type="journal article" date="2019" name="PLoS Biol.">
        <title>Sex chromosomes control vertical transmission of feminizing Wolbachia symbionts in an isopod.</title>
        <authorList>
            <person name="Becking T."/>
            <person name="Chebbi M.A."/>
            <person name="Giraud I."/>
            <person name="Moumen B."/>
            <person name="Laverre T."/>
            <person name="Caubet Y."/>
            <person name="Peccoud J."/>
            <person name="Gilbert C."/>
            <person name="Cordaux R."/>
        </authorList>
    </citation>
    <scope>NUCLEOTIDE SEQUENCE [LARGE SCALE GENOMIC DNA]</scope>
    <source>
        <strain evidence="2">ANa2</strain>
        <tissue evidence="2">Whole body excluding digestive tract and cuticle</tissue>
    </source>
</reference>
<keyword evidence="1" id="KW-0472">Membrane</keyword>
<dbReference type="AlphaFoldDB" id="A0A5N5SPK6"/>
<feature type="transmembrane region" description="Helical" evidence="1">
    <location>
        <begin position="96"/>
        <end position="115"/>
    </location>
</feature>
<sequence>MLPLHLKLRKMIARYKSYKMYGFSFKFMIPARLQFGFFSFRQGFSIRLFIYKIQFGKPVTVVQFIGCLLIIVSIYLTRASQIYEGNVTIDLKLIGLSQLSAILSSTACLVVELLLKNDSRNFAEQQFWLYFWGVSLGSIAFYFHPQTSMNTLLQILQINILYI</sequence>
<name>A0A5N5SPK6_9CRUS</name>
<proteinExistence type="predicted"/>
<keyword evidence="1" id="KW-0812">Transmembrane</keyword>
<feature type="transmembrane region" description="Helical" evidence="1">
    <location>
        <begin position="127"/>
        <end position="144"/>
    </location>
</feature>